<name>A0A1X0QEA7_9MICR</name>
<sequence>MSKEFSNSDDSLEELDLSEDEYNNNLYNFLVNINLDWPSQTVVYKENKIYVGLNPDVEHSNEACIQEITFEDNSIGKIINVKSTVVSEPINRIRLNDEYIYAVSDNKLMIFNFDLKLIKEISNQYSYGLFVDNEYQYVGTKNGMIDVYKGLELIKSLTIHEDKIESIVVNEYLYTASCDKTVKISTLEGENLKTFTNDCDVNTISVWDNKIVFGDDKGVITIVNGDNKEQIKGSECPIETIKFIDDGVFVSGNEKKVCFWDLNLLNDSRMTKYLLFVHSSESFYKDIALIEENKIAISSNNGIIICSPISLSKID</sequence>
<dbReference type="VEuPathDB" id="MicrosporidiaDB:A0H76_2443"/>
<proteinExistence type="predicted"/>
<dbReference type="Proteomes" id="UP000192356">
    <property type="component" value="Unassembled WGS sequence"/>
</dbReference>
<organism evidence="1 2">
    <name type="scientific">Hepatospora eriocheir</name>
    <dbReference type="NCBI Taxonomy" id="1081669"/>
    <lineage>
        <taxon>Eukaryota</taxon>
        <taxon>Fungi</taxon>
        <taxon>Fungi incertae sedis</taxon>
        <taxon>Microsporidia</taxon>
        <taxon>Hepatosporidae</taxon>
        <taxon>Hepatospora</taxon>
    </lineage>
</organism>
<evidence type="ECO:0000313" key="1">
    <source>
        <dbReference type="EMBL" id="ORD98082.1"/>
    </source>
</evidence>
<reference evidence="1 2" key="1">
    <citation type="journal article" date="2017" name="Environ. Microbiol.">
        <title>Decay of the glycolytic pathway and adaptation to intranuclear parasitism within Enterocytozoonidae microsporidia.</title>
        <authorList>
            <person name="Wiredu Boakye D."/>
            <person name="Jaroenlak P."/>
            <person name="Prachumwat A."/>
            <person name="Williams T.A."/>
            <person name="Bateman K.S."/>
            <person name="Itsathitphaisarn O."/>
            <person name="Sritunyalucksana K."/>
            <person name="Paszkiewicz K.H."/>
            <person name="Moore K.A."/>
            <person name="Stentiford G.D."/>
            <person name="Williams B.A."/>
        </authorList>
    </citation>
    <scope>NUCLEOTIDE SEQUENCE [LARGE SCALE GENOMIC DNA]</scope>
    <source>
        <strain evidence="1 2">GB1</strain>
    </source>
</reference>
<dbReference type="InterPro" id="IPR036322">
    <property type="entry name" value="WD40_repeat_dom_sf"/>
</dbReference>
<accession>A0A1X0QEA7</accession>
<gene>
    <name evidence="1" type="ORF">HERIO_96</name>
</gene>
<dbReference type="InterPro" id="IPR015943">
    <property type="entry name" value="WD40/YVTN_repeat-like_dom_sf"/>
</dbReference>
<keyword evidence="2" id="KW-1185">Reference proteome</keyword>
<dbReference type="EMBL" id="LVKB01000002">
    <property type="protein sequence ID" value="ORD98082.1"/>
    <property type="molecule type" value="Genomic_DNA"/>
</dbReference>
<dbReference type="OrthoDB" id="2161379at2759"/>
<evidence type="ECO:0000313" key="2">
    <source>
        <dbReference type="Proteomes" id="UP000192356"/>
    </source>
</evidence>
<dbReference type="InterPro" id="IPR001680">
    <property type="entry name" value="WD40_rpt"/>
</dbReference>
<dbReference type="SUPFAM" id="SSF50978">
    <property type="entry name" value="WD40 repeat-like"/>
    <property type="match status" value="1"/>
</dbReference>
<dbReference type="AlphaFoldDB" id="A0A1X0QEA7"/>
<protein>
    <submittedName>
        <fullName evidence="1">Uncharacterized protein</fullName>
    </submittedName>
</protein>
<dbReference type="Gene3D" id="2.130.10.10">
    <property type="entry name" value="YVTN repeat-like/Quinoprotein amine dehydrogenase"/>
    <property type="match status" value="1"/>
</dbReference>
<dbReference type="VEuPathDB" id="MicrosporidiaDB:HERIO_96"/>
<dbReference type="SMART" id="SM00320">
    <property type="entry name" value="WD40"/>
    <property type="match status" value="2"/>
</dbReference>
<comment type="caution">
    <text evidence="1">The sequence shown here is derived from an EMBL/GenBank/DDBJ whole genome shotgun (WGS) entry which is preliminary data.</text>
</comment>